<keyword evidence="2" id="KW-0698">rRNA processing</keyword>
<name>A0A484L6Q2_9ASTE</name>
<dbReference type="GO" id="GO:0006364">
    <property type="term" value="P:rRNA processing"/>
    <property type="evidence" value="ECO:0007669"/>
    <property type="project" value="UniProtKB-KW"/>
</dbReference>
<reference evidence="3 4" key="1">
    <citation type="submission" date="2018-04" db="EMBL/GenBank/DDBJ databases">
        <authorList>
            <person name="Vogel A."/>
        </authorList>
    </citation>
    <scope>NUCLEOTIDE SEQUENCE [LARGE SCALE GENOMIC DNA]</scope>
</reference>
<evidence type="ECO:0008006" key="5">
    <source>
        <dbReference type="Google" id="ProtNLM"/>
    </source>
</evidence>
<evidence type="ECO:0000256" key="1">
    <source>
        <dbReference type="ARBA" id="ARBA00006524"/>
    </source>
</evidence>
<proteinExistence type="inferred from homology"/>
<evidence type="ECO:0000313" key="3">
    <source>
        <dbReference type="EMBL" id="VFQ71891.1"/>
    </source>
</evidence>
<accession>A0A484L6Q2</accession>
<dbReference type="InterPro" id="IPR019398">
    <property type="entry name" value="Pre-rRNA_process_TSR2"/>
</dbReference>
<evidence type="ECO:0000256" key="2">
    <source>
        <dbReference type="ARBA" id="ARBA00022552"/>
    </source>
</evidence>
<sequence>MDFENRPSPQLTPVAAVQFQEGIFLVLSRWTSLQMAVAEEWGGPTSRKKSEDLVVRIFSMFAQSKETLHVNDLEDFLDEFMVSNFSAELEDGSIEEVAEKLMIMHGECAEGNFSTINDLKATNLVSSSVSYRRQEVCGEEEDDIDSDVDSDSVVDGENDLLGKDSSDMAVDSFAQQTCMDQREMMVDEPVAGITTEDGWTVVSSRKRNGKKT</sequence>
<dbReference type="EMBL" id="OOIL02001092">
    <property type="protein sequence ID" value="VFQ71891.1"/>
    <property type="molecule type" value="Genomic_DNA"/>
</dbReference>
<keyword evidence="4" id="KW-1185">Reference proteome</keyword>
<dbReference type="Proteomes" id="UP000595140">
    <property type="component" value="Unassembled WGS sequence"/>
</dbReference>
<evidence type="ECO:0000313" key="4">
    <source>
        <dbReference type="Proteomes" id="UP000595140"/>
    </source>
</evidence>
<dbReference type="AlphaFoldDB" id="A0A484L6Q2"/>
<gene>
    <name evidence="3" type="ORF">CCAM_LOCUS13667</name>
</gene>
<protein>
    <recommendedName>
        <fullName evidence="5">Pre-rRNA-processing protein TSR2 homolog</fullName>
    </recommendedName>
</protein>
<comment type="similarity">
    <text evidence="1">Belongs to the TSR2 family.</text>
</comment>
<dbReference type="PANTHER" id="PTHR21250">
    <property type="entry name" value="PRE-RRNA-PROCESSING PROTEIN TSR2 HOMOLOG"/>
    <property type="match status" value="1"/>
</dbReference>
<dbReference type="OrthoDB" id="263560at2759"/>
<dbReference type="Pfam" id="PF10273">
    <property type="entry name" value="WGG"/>
    <property type="match status" value="1"/>
</dbReference>
<organism evidence="3 4">
    <name type="scientific">Cuscuta campestris</name>
    <dbReference type="NCBI Taxonomy" id="132261"/>
    <lineage>
        <taxon>Eukaryota</taxon>
        <taxon>Viridiplantae</taxon>
        <taxon>Streptophyta</taxon>
        <taxon>Embryophyta</taxon>
        <taxon>Tracheophyta</taxon>
        <taxon>Spermatophyta</taxon>
        <taxon>Magnoliopsida</taxon>
        <taxon>eudicotyledons</taxon>
        <taxon>Gunneridae</taxon>
        <taxon>Pentapetalae</taxon>
        <taxon>asterids</taxon>
        <taxon>lamiids</taxon>
        <taxon>Solanales</taxon>
        <taxon>Convolvulaceae</taxon>
        <taxon>Cuscuteae</taxon>
        <taxon>Cuscuta</taxon>
        <taxon>Cuscuta subgen. Grammica</taxon>
        <taxon>Cuscuta sect. Cleistogrammica</taxon>
    </lineage>
</organism>